<dbReference type="EMBL" id="WWCT01000004">
    <property type="protein sequence ID" value="MYN26258.1"/>
    <property type="molecule type" value="Genomic_DNA"/>
</dbReference>
<keyword evidence="1" id="KW-0479">Metal-binding</keyword>
<accession>A0ABW9VX72</accession>
<feature type="domain" description="Cupin type-2" evidence="3">
    <location>
        <begin position="63"/>
        <end position="131"/>
    </location>
</feature>
<reference evidence="4 5" key="1">
    <citation type="submission" date="2019-12" db="EMBL/GenBank/DDBJ databases">
        <title>Novel species isolated from a subtropical stream in China.</title>
        <authorList>
            <person name="Lu H."/>
        </authorList>
    </citation>
    <scope>NUCLEOTIDE SEQUENCE [LARGE SCALE GENOMIC DNA]</scope>
    <source>
        <strain evidence="4 5">CY42W</strain>
    </source>
</reference>
<feature type="chain" id="PRO_5046403079" evidence="2">
    <location>
        <begin position="20"/>
        <end position="152"/>
    </location>
</feature>
<organism evidence="4 5">
    <name type="scientific">Duganella levis</name>
    <dbReference type="NCBI Taxonomy" id="2692169"/>
    <lineage>
        <taxon>Bacteria</taxon>
        <taxon>Pseudomonadati</taxon>
        <taxon>Pseudomonadota</taxon>
        <taxon>Betaproteobacteria</taxon>
        <taxon>Burkholderiales</taxon>
        <taxon>Oxalobacteraceae</taxon>
        <taxon>Telluria group</taxon>
        <taxon>Duganella</taxon>
    </lineage>
</organism>
<dbReference type="PANTHER" id="PTHR35848:SF6">
    <property type="entry name" value="CUPIN TYPE-2 DOMAIN-CONTAINING PROTEIN"/>
    <property type="match status" value="1"/>
</dbReference>
<evidence type="ECO:0000313" key="4">
    <source>
        <dbReference type="EMBL" id="MYN26258.1"/>
    </source>
</evidence>
<dbReference type="Gene3D" id="2.60.120.10">
    <property type="entry name" value="Jelly Rolls"/>
    <property type="match status" value="1"/>
</dbReference>
<dbReference type="InterPro" id="IPR011051">
    <property type="entry name" value="RmlC_Cupin_sf"/>
</dbReference>
<sequence length="152" mass="16024">MKLLTLLLAAFATMAPAMAQDLPPVLHPDQLTAIHAAPGVTLWELSGRTAPAGARSDKVSVALFRLEPGKASAWSHNKLGEESFFVLSGEGEVWTDSKVQAVKPGSYIVIQPSTVRSIRASKGVPLTFYAITSPAWSSDDDVLTTAPAGAPK</sequence>
<dbReference type="Proteomes" id="UP000642144">
    <property type="component" value="Unassembled WGS sequence"/>
</dbReference>
<evidence type="ECO:0000259" key="3">
    <source>
        <dbReference type="Pfam" id="PF07883"/>
    </source>
</evidence>
<dbReference type="InterPro" id="IPR013096">
    <property type="entry name" value="Cupin_2"/>
</dbReference>
<dbReference type="InterPro" id="IPR014710">
    <property type="entry name" value="RmlC-like_jellyroll"/>
</dbReference>
<proteinExistence type="predicted"/>
<gene>
    <name evidence="4" type="ORF">GTP69_07555</name>
</gene>
<dbReference type="RefSeq" id="WP_161054290.1">
    <property type="nucleotide sequence ID" value="NZ_WWCT01000004.1"/>
</dbReference>
<evidence type="ECO:0000256" key="1">
    <source>
        <dbReference type="ARBA" id="ARBA00022723"/>
    </source>
</evidence>
<protein>
    <submittedName>
        <fullName evidence="4">Cupin domain-containing protein</fullName>
    </submittedName>
</protein>
<dbReference type="PANTHER" id="PTHR35848">
    <property type="entry name" value="OXALATE-BINDING PROTEIN"/>
    <property type="match status" value="1"/>
</dbReference>
<keyword evidence="5" id="KW-1185">Reference proteome</keyword>
<feature type="signal peptide" evidence="2">
    <location>
        <begin position="1"/>
        <end position="19"/>
    </location>
</feature>
<dbReference type="Pfam" id="PF07883">
    <property type="entry name" value="Cupin_2"/>
    <property type="match status" value="1"/>
</dbReference>
<keyword evidence="2" id="KW-0732">Signal</keyword>
<evidence type="ECO:0000313" key="5">
    <source>
        <dbReference type="Proteomes" id="UP000642144"/>
    </source>
</evidence>
<dbReference type="InterPro" id="IPR051610">
    <property type="entry name" value="GPI/OXD"/>
</dbReference>
<name>A0ABW9VX72_9BURK</name>
<evidence type="ECO:0000256" key="2">
    <source>
        <dbReference type="SAM" id="SignalP"/>
    </source>
</evidence>
<comment type="caution">
    <text evidence="4">The sequence shown here is derived from an EMBL/GenBank/DDBJ whole genome shotgun (WGS) entry which is preliminary data.</text>
</comment>
<dbReference type="SUPFAM" id="SSF51182">
    <property type="entry name" value="RmlC-like cupins"/>
    <property type="match status" value="1"/>
</dbReference>